<keyword evidence="5" id="KW-0178">Competence</keyword>
<proteinExistence type="inferred from homology"/>
<evidence type="ECO:0000313" key="6">
    <source>
        <dbReference type="EMBL" id="NME72880.1"/>
    </source>
</evidence>
<keyword evidence="7" id="KW-1185">Reference proteome</keyword>
<keyword evidence="3" id="KW-0964">Secreted</keyword>
<evidence type="ECO:0000256" key="4">
    <source>
        <dbReference type="ARBA" id="ARBA00023044"/>
    </source>
</evidence>
<dbReference type="AlphaFoldDB" id="A0A7X9XDK0"/>
<organism evidence="6 7">
    <name type="scientific">Flammeovirga aprica JL-4</name>
    <dbReference type="NCBI Taxonomy" id="694437"/>
    <lineage>
        <taxon>Bacteria</taxon>
        <taxon>Pseudomonadati</taxon>
        <taxon>Bacteroidota</taxon>
        <taxon>Cytophagia</taxon>
        <taxon>Cytophagales</taxon>
        <taxon>Flammeovirgaceae</taxon>
        <taxon>Flammeovirga</taxon>
    </lineage>
</organism>
<sequence>MKFQSIKDFEELNTEALKVITGGNIAAECSKKGDSDSEHSDIASEF</sequence>
<evidence type="ECO:0000256" key="3">
    <source>
        <dbReference type="ARBA" id="ARBA00022525"/>
    </source>
</evidence>
<comment type="similarity">
    <text evidence="2">Belongs to the ComC family.</text>
</comment>
<dbReference type="GO" id="GO:0005186">
    <property type="term" value="F:pheromone activity"/>
    <property type="evidence" value="ECO:0007669"/>
    <property type="project" value="InterPro"/>
</dbReference>
<evidence type="ECO:0000256" key="5">
    <source>
        <dbReference type="ARBA" id="ARBA00023287"/>
    </source>
</evidence>
<dbReference type="Proteomes" id="UP000576082">
    <property type="component" value="Unassembled WGS sequence"/>
</dbReference>
<evidence type="ECO:0000256" key="2">
    <source>
        <dbReference type="ARBA" id="ARBA00009039"/>
    </source>
</evidence>
<dbReference type="InterPro" id="IPR004288">
    <property type="entry name" value="Competence_ComC"/>
</dbReference>
<comment type="function">
    <text evidence="1">Acts as a pheromone, induces cells to develop competence for genetic transformation.</text>
</comment>
<evidence type="ECO:0000313" key="7">
    <source>
        <dbReference type="Proteomes" id="UP000576082"/>
    </source>
</evidence>
<dbReference type="InterPro" id="IPR010133">
    <property type="entry name" value="Bacteriocin_signal_seq"/>
</dbReference>
<dbReference type="Pfam" id="PF03047">
    <property type="entry name" value="ComC"/>
    <property type="match status" value="1"/>
</dbReference>
<dbReference type="RefSeq" id="WP_169661038.1">
    <property type="nucleotide sequence ID" value="NZ_JABANE010000230.1"/>
</dbReference>
<keyword evidence="4" id="KW-0588">Pheromone</keyword>
<evidence type="ECO:0000256" key="1">
    <source>
        <dbReference type="ARBA" id="ARBA00002667"/>
    </source>
</evidence>
<reference evidence="6 7" key="1">
    <citation type="submission" date="2020-04" db="EMBL/GenBank/DDBJ databases">
        <title>Flammeovirga sp. SR4, a novel species isolated from seawater.</title>
        <authorList>
            <person name="Wang X."/>
        </authorList>
    </citation>
    <scope>NUCLEOTIDE SEQUENCE [LARGE SCALE GENOMIC DNA]</scope>
    <source>
        <strain evidence="6 7">ATCC 23126</strain>
    </source>
</reference>
<dbReference type="NCBIfam" id="TIGR01847">
    <property type="entry name" value="bacteriocin_sig"/>
    <property type="match status" value="1"/>
</dbReference>
<name>A0A7X9XDK0_9BACT</name>
<protein>
    <submittedName>
        <fullName evidence="6">ComC/BlpC family leader-containing pheromone/bacteriocin</fullName>
    </submittedName>
</protein>
<comment type="caution">
    <text evidence="6">The sequence shown here is derived from an EMBL/GenBank/DDBJ whole genome shotgun (WGS) entry which is preliminary data.</text>
</comment>
<accession>A0A7X9XDK0</accession>
<dbReference type="EMBL" id="JABANE010000230">
    <property type="protein sequence ID" value="NME72880.1"/>
    <property type="molecule type" value="Genomic_DNA"/>
</dbReference>
<gene>
    <name evidence="6" type="ORF">HHU12_33290</name>
</gene>